<proteinExistence type="predicted"/>
<gene>
    <name evidence="1" type="ORF">IU459_32370</name>
</gene>
<evidence type="ECO:0000313" key="1">
    <source>
        <dbReference type="EMBL" id="MBF6302201.1"/>
    </source>
</evidence>
<organism evidence="1 2">
    <name type="scientific">Nocardia amamiensis</name>
    <dbReference type="NCBI Taxonomy" id="404578"/>
    <lineage>
        <taxon>Bacteria</taxon>
        <taxon>Bacillati</taxon>
        <taxon>Actinomycetota</taxon>
        <taxon>Actinomycetes</taxon>
        <taxon>Mycobacteriales</taxon>
        <taxon>Nocardiaceae</taxon>
        <taxon>Nocardia</taxon>
    </lineage>
</organism>
<dbReference type="NCBIfam" id="NF047719">
    <property type="entry name" value="SCO6745_fam_HTH"/>
    <property type="match status" value="1"/>
</dbReference>
<evidence type="ECO:0000313" key="2">
    <source>
        <dbReference type="Proteomes" id="UP000702209"/>
    </source>
</evidence>
<protein>
    <recommendedName>
        <fullName evidence="3">SalK</fullName>
    </recommendedName>
</protein>
<dbReference type="EMBL" id="JADLQX010000039">
    <property type="protein sequence ID" value="MBF6302201.1"/>
    <property type="molecule type" value="Genomic_DNA"/>
</dbReference>
<accession>A0ABS0D0L7</accession>
<evidence type="ECO:0008006" key="3">
    <source>
        <dbReference type="Google" id="ProtNLM"/>
    </source>
</evidence>
<name>A0ABS0D0L7_9NOCA</name>
<reference evidence="1 2" key="1">
    <citation type="submission" date="2020-10" db="EMBL/GenBank/DDBJ databases">
        <title>Identification of Nocardia species via Next-generation sequencing and recognition of intraspecies genetic diversity.</title>
        <authorList>
            <person name="Li P."/>
            <person name="Li P."/>
            <person name="Lu B."/>
        </authorList>
    </citation>
    <scope>NUCLEOTIDE SEQUENCE [LARGE SCALE GENOMIC DNA]</scope>
    <source>
        <strain evidence="1 2">BJ06-0157</strain>
    </source>
</reference>
<keyword evidence="2" id="KW-1185">Reference proteome</keyword>
<dbReference type="Proteomes" id="UP000702209">
    <property type="component" value="Unassembled WGS sequence"/>
</dbReference>
<dbReference type="Pfam" id="PF21863">
    <property type="entry name" value="HTH_67"/>
    <property type="match status" value="1"/>
</dbReference>
<comment type="caution">
    <text evidence="1">The sequence shown here is derived from an EMBL/GenBank/DDBJ whole genome shotgun (WGS) entry which is preliminary data.</text>
</comment>
<sequence length="294" mass="32500">MPKVSPETARHTFRALEPIHGMIYFSPYGQECYAEIGLKQRGMTYFAPRSAPMGPVPAEVTIATFFNFNPVAVHAALPAAWQIASPADVLAARYEAADRSLRRAWGEDVDSGAVREAADLARRAAERACERPQGRPLFAGHAQLPWPSTPHMVLWHAQTLLREFRGDGHVALLFTEGLDGLEALITHSATGIISPEVLRVTRYWSEQEWAAGVERLRSRGWLLDGPGLALSAEGSRRRQSIELRTDELAVYPYEELGEEGCSRLRELGLPLTKAVVQADLGFPAELVARHTRAQ</sequence>
<dbReference type="InterPro" id="IPR054058">
    <property type="entry name" value="HTH_67"/>
</dbReference>
<dbReference type="RefSeq" id="WP_195133391.1">
    <property type="nucleotide sequence ID" value="NZ_JADLQX010000039.1"/>
</dbReference>